<evidence type="ECO:0000256" key="1">
    <source>
        <dbReference type="SAM" id="MobiDB-lite"/>
    </source>
</evidence>
<gene>
    <name evidence="3" type="ORF">GCM10009613_13630</name>
</gene>
<comment type="caution">
    <text evidence="3">The sequence shown here is derived from an EMBL/GenBank/DDBJ whole genome shotgun (WGS) entry which is preliminary data.</text>
</comment>
<feature type="region of interest" description="Disordered" evidence="1">
    <location>
        <begin position="272"/>
        <end position="294"/>
    </location>
</feature>
<evidence type="ECO:0000313" key="4">
    <source>
        <dbReference type="Proteomes" id="UP001501414"/>
    </source>
</evidence>
<dbReference type="RefSeq" id="WP_344019521.1">
    <property type="nucleotide sequence ID" value="NZ_BAAAJK010000005.1"/>
</dbReference>
<dbReference type="SUPFAM" id="SSF56317">
    <property type="entry name" value="Carbon-nitrogen hydrolase"/>
    <property type="match status" value="1"/>
</dbReference>
<sequence length="294" mass="29979">MSFEVGDGGTVGVVVVNQLVPTVRTRTDARLSYFRTAGVVSGLAGAYRADLVVLPEYGVHGIGTGTGERPALAFPEEALDVLGPACAAAGVWLAVSVSAGATRDDPSHRMVLLDDRGTVVAGHVSGPAGGDAARRPRIVDGPGGLRTALAFADGPRPALTDPGLREAELVILCWTAPGAGPSRIVQAARGLAWTNGCYVASANAAGTVGSRQWVGHSSLVGHDGRVLGLCGGIDYEVQHAELSVPGLRAARSRRADAGRAVADSVRRGSLSRLAAARGSHTPGSIPGKADTYVR</sequence>
<dbReference type="PROSITE" id="PS50263">
    <property type="entry name" value="CN_HYDROLASE"/>
    <property type="match status" value="1"/>
</dbReference>
<keyword evidence="4" id="KW-1185">Reference proteome</keyword>
<dbReference type="InterPro" id="IPR003010">
    <property type="entry name" value="C-N_Hydrolase"/>
</dbReference>
<dbReference type="InterPro" id="IPR036526">
    <property type="entry name" value="C-N_Hydrolase_sf"/>
</dbReference>
<accession>A0ABP4IC06</accession>
<feature type="domain" description="CN hydrolase" evidence="2">
    <location>
        <begin position="11"/>
        <end position="244"/>
    </location>
</feature>
<protein>
    <recommendedName>
        <fullName evidence="2">CN hydrolase domain-containing protein</fullName>
    </recommendedName>
</protein>
<reference evidence="4" key="1">
    <citation type="journal article" date="2019" name="Int. J. Syst. Evol. Microbiol.">
        <title>The Global Catalogue of Microorganisms (GCM) 10K type strain sequencing project: providing services to taxonomists for standard genome sequencing and annotation.</title>
        <authorList>
            <consortium name="The Broad Institute Genomics Platform"/>
            <consortium name="The Broad Institute Genome Sequencing Center for Infectious Disease"/>
            <person name="Wu L."/>
            <person name="Ma J."/>
        </authorList>
    </citation>
    <scope>NUCLEOTIDE SEQUENCE [LARGE SCALE GENOMIC DNA]</scope>
    <source>
        <strain evidence="4">JCM 11896</strain>
    </source>
</reference>
<evidence type="ECO:0000259" key="2">
    <source>
        <dbReference type="PROSITE" id="PS50263"/>
    </source>
</evidence>
<proteinExistence type="predicted"/>
<name>A0ABP4IC06_9PSEU</name>
<evidence type="ECO:0000313" key="3">
    <source>
        <dbReference type="EMBL" id="GAA1383776.1"/>
    </source>
</evidence>
<dbReference type="EMBL" id="BAAAJK010000005">
    <property type="protein sequence ID" value="GAA1383776.1"/>
    <property type="molecule type" value="Genomic_DNA"/>
</dbReference>
<organism evidence="3 4">
    <name type="scientific">Pseudonocardia kongjuensis</name>
    <dbReference type="NCBI Taxonomy" id="102227"/>
    <lineage>
        <taxon>Bacteria</taxon>
        <taxon>Bacillati</taxon>
        <taxon>Actinomycetota</taxon>
        <taxon>Actinomycetes</taxon>
        <taxon>Pseudonocardiales</taxon>
        <taxon>Pseudonocardiaceae</taxon>
        <taxon>Pseudonocardia</taxon>
    </lineage>
</organism>
<dbReference type="Proteomes" id="UP001501414">
    <property type="component" value="Unassembled WGS sequence"/>
</dbReference>
<dbReference type="Gene3D" id="3.60.110.10">
    <property type="entry name" value="Carbon-nitrogen hydrolase"/>
    <property type="match status" value="2"/>
</dbReference>
<dbReference type="Pfam" id="PF00795">
    <property type="entry name" value="CN_hydrolase"/>
    <property type="match status" value="1"/>
</dbReference>